<keyword evidence="10" id="KW-1185">Reference proteome</keyword>
<feature type="compositionally biased region" description="Low complexity" evidence="7">
    <location>
        <begin position="413"/>
        <end position="431"/>
    </location>
</feature>
<keyword evidence="3" id="KW-1003">Cell membrane</keyword>
<dbReference type="InterPro" id="IPR036259">
    <property type="entry name" value="MFS_trans_sf"/>
</dbReference>
<name>A0ABT9NME9_9ACTN</name>
<keyword evidence="5 8" id="KW-1133">Transmembrane helix</keyword>
<evidence type="ECO:0000313" key="10">
    <source>
        <dbReference type="Proteomes" id="UP001240447"/>
    </source>
</evidence>
<feature type="transmembrane region" description="Helical" evidence="8">
    <location>
        <begin position="51"/>
        <end position="71"/>
    </location>
</feature>
<comment type="subcellular location">
    <subcellularLocation>
        <location evidence="1">Cell membrane</location>
        <topology evidence="1">Multi-pass membrane protein</topology>
    </subcellularLocation>
</comment>
<evidence type="ECO:0000256" key="8">
    <source>
        <dbReference type="SAM" id="Phobius"/>
    </source>
</evidence>
<organism evidence="9 10">
    <name type="scientific">Nocardioides massiliensis</name>
    <dbReference type="NCBI Taxonomy" id="1325935"/>
    <lineage>
        <taxon>Bacteria</taxon>
        <taxon>Bacillati</taxon>
        <taxon>Actinomycetota</taxon>
        <taxon>Actinomycetes</taxon>
        <taxon>Propionibacteriales</taxon>
        <taxon>Nocardioidaceae</taxon>
        <taxon>Nocardioides</taxon>
    </lineage>
</organism>
<dbReference type="InterPro" id="IPR022324">
    <property type="entry name" value="Bacilysin_exporter_BacE_put"/>
</dbReference>
<evidence type="ECO:0000256" key="6">
    <source>
        <dbReference type="ARBA" id="ARBA00023136"/>
    </source>
</evidence>
<comment type="caution">
    <text evidence="9">The sequence shown here is derived from an EMBL/GenBank/DDBJ whole genome shotgun (WGS) entry which is preliminary data.</text>
</comment>
<evidence type="ECO:0000256" key="3">
    <source>
        <dbReference type="ARBA" id="ARBA00022475"/>
    </source>
</evidence>
<evidence type="ECO:0000313" key="9">
    <source>
        <dbReference type="EMBL" id="MDP9821599.1"/>
    </source>
</evidence>
<dbReference type="SUPFAM" id="SSF103473">
    <property type="entry name" value="MFS general substrate transporter"/>
    <property type="match status" value="1"/>
</dbReference>
<accession>A0ABT9NME9</accession>
<keyword evidence="4 8" id="KW-0812">Transmembrane</keyword>
<evidence type="ECO:0000256" key="1">
    <source>
        <dbReference type="ARBA" id="ARBA00004651"/>
    </source>
</evidence>
<dbReference type="PANTHER" id="PTHR23513:SF6">
    <property type="entry name" value="MAJOR FACILITATOR SUPERFAMILY ASSOCIATED DOMAIN-CONTAINING PROTEIN"/>
    <property type="match status" value="1"/>
</dbReference>
<protein>
    <submittedName>
        <fullName evidence="9">MFS family permease</fullName>
    </submittedName>
</protein>
<feature type="transmembrane region" description="Helical" evidence="8">
    <location>
        <begin position="106"/>
        <end position="126"/>
    </location>
</feature>
<feature type="transmembrane region" description="Helical" evidence="8">
    <location>
        <begin position="257"/>
        <end position="277"/>
    </location>
</feature>
<proteinExistence type="predicted"/>
<reference evidence="9 10" key="1">
    <citation type="submission" date="2023-07" db="EMBL/GenBank/DDBJ databases">
        <title>Sequencing the genomes of 1000 actinobacteria strains.</title>
        <authorList>
            <person name="Klenk H.-P."/>
        </authorList>
    </citation>
    <scope>NUCLEOTIDE SEQUENCE [LARGE SCALE GENOMIC DNA]</scope>
    <source>
        <strain evidence="9 10">GD13</strain>
    </source>
</reference>
<feature type="transmembrane region" description="Helical" evidence="8">
    <location>
        <begin position="222"/>
        <end position="251"/>
    </location>
</feature>
<evidence type="ECO:0000256" key="2">
    <source>
        <dbReference type="ARBA" id="ARBA00022448"/>
    </source>
</evidence>
<keyword evidence="6 8" id="KW-0472">Membrane</keyword>
<evidence type="ECO:0000256" key="7">
    <source>
        <dbReference type="SAM" id="MobiDB-lite"/>
    </source>
</evidence>
<evidence type="ECO:0000256" key="5">
    <source>
        <dbReference type="ARBA" id="ARBA00022989"/>
    </source>
</evidence>
<dbReference type="Pfam" id="PF05977">
    <property type="entry name" value="MFS_3"/>
    <property type="match status" value="1"/>
</dbReference>
<dbReference type="PRINTS" id="PR01988">
    <property type="entry name" value="EXPORTERBACE"/>
</dbReference>
<feature type="transmembrane region" description="Helical" evidence="8">
    <location>
        <begin position="289"/>
        <end position="308"/>
    </location>
</feature>
<dbReference type="RefSeq" id="WP_181642278.1">
    <property type="nucleotide sequence ID" value="NZ_CCXJ01000605.1"/>
</dbReference>
<feature type="region of interest" description="Disordered" evidence="7">
    <location>
        <begin position="413"/>
        <end position="453"/>
    </location>
</feature>
<sequence>MTEAPPLAADPNFRRFWAGVTLGQLGAQLGHIALPVVAVQLLMASELELGVLNAAATAAFLLVGLPAGAWVDRWAKRRVMIRADVVRAVAISAIPVLWAFDALAMWHLYVVAAVIGVATVFFDVAYQSVLPFLVRREQVSDANGKLEGVAQVARVAGPAAGGLLLKVVSAPLLFVADAIGYAFSAFFLSRVHDREVPRVRAPEARLRTEIAEGLGFVLRHRLLVRIVACTTLSNLAFTLAFTLMPILVLRIIGLEPFWFGVVMGAGAVGGIVGAVLAPRIGRVVGEGTAIPLASLLGGATLALVPLSASLGSPYAAMGVLLLAEFCFSFSVLVYNVMQVSMRQRICPEHLLGRMNASIRFFVWGIMPLSALLSGVLGDRIGVVATMWVAVVLACLAAVPVVFSPLLGMKTLPDAPDAAPEPAPSAAATPDPLGSTPPGAEREPGGGAGDAGDR</sequence>
<feature type="transmembrane region" description="Helical" evidence="8">
    <location>
        <begin position="83"/>
        <end position="100"/>
    </location>
</feature>
<gene>
    <name evidence="9" type="ORF">J2S59_001408</name>
</gene>
<dbReference type="InterPro" id="IPR010290">
    <property type="entry name" value="TM_effector"/>
</dbReference>
<keyword evidence="2" id="KW-0813">Transport</keyword>
<feature type="transmembrane region" description="Helical" evidence="8">
    <location>
        <begin position="314"/>
        <end position="337"/>
    </location>
</feature>
<feature type="transmembrane region" description="Helical" evidence="8">
    <location>
        <begin position="382"/>
        <end position="402"/>
    </location>
</feature>
<dbReference type="EMBL" id="JAUSQM010000001">
    <property type="protein sequence ID" value="MDP9821599.1"/>
    <property type="molecule type" value="Genomic_DNA"/>
</dbReference>
<feature type="compositionally biased region" description="Gly residues" evidence="7">
    <location>
        <begin position="444"/>
        <end position="453"/>
    </location>
</feature>
<evidence type="ECO:0000256" key="4">
    <source>
        <dbReference type="ARBA" id="ARBA00022692"/>
    </source>
</evidence>
<dbReference type="CDD" id="cd06173">
    <property type="entry name" value="MFS_MefA_like"/>
    <property type="match status" value="1"/>
</dbReference>
<dbReference type="Gene3D" id="1.20.1250.20">
    <property type="entry name" value="MFS general substrate transporter like domains"/>
    <property type="match status" value="1"/>
</dbReference>
<dbReference type="PANTHER" id="PTHR23513">
    <property type="entry name" value="INTEGRAL MEMBRANE EFFLUX PROTEIN-RELATED"/>
    <property type="match status" value="1"/>
</dbReference>
<feature type="transmembrane region" description="Helical" evidence="8">
    <location>
        <begin position="358"/>
        <end position="376"/>
    </location>
</feature>
<dbReference type="Proteomes" id="UP001240447">
    <property type="component" value="Unassembled WGS sequence"/>
</dbReference>